<evidence type="ECO:0000313" key="1">
    <source>
        <dbReference type="EMBL" id="KAK4760801.1"/>
    </source>
</evidence>
<accession>A0AAN7Q6X3</accession>
<reference evidence="1 2" key="1">
    <citation type="journal article" date="2023" name="Hortic Res">
        <title>Pangenome of water caltrop reveals structural variations and asymmetric subgenome divergence after allopolyploidization.</title>
        <authorList>
            <person name="Zhang X."/>
            <person name="Chen Y."/>
            <person name="Wang L."/>
            <person name="Yuan Y."/>
            <person name="Fang M."/>
            <person name="Shi L."/>
            <person name="Lu R."/>
            <person name="Comes H.P."/>
            <person name="Ma Y."/>
            <person name="Chen Y."/>
            <person name="Huang G."/>
            <person name="Zhou Y."/>
            <person name="Zheng Z."/>
            <person name="Qiu Y."/>
        </authorList>
    </citation>
    <scope>NUCLEOTIDE SEQUENCE [LARGE SCALE GENOMIC DNA]</scope>
    <source>
        <tissue evidence="1">Roots</tissue>
    </source>
</reference>
<keyword evidence="2" id="KW-1185">Reference proteome</keyword>
<dbReference type="InterPro" id="IPR044181">
    <property type="entry name" value="FLZ17/18"/>
</dbReference>
<name>A0AAN7Q6X3_9MYRT</name>
<dbReference type="PANTHER" id="PTHR47847:SF2">
    <property type="entry name" value="FCS-LIKE ZINC FINGER 17-RELATED"/>
    <property type="match status" value="1"/>
</dbReference>
<dbReference type="PANTHER" id="PTHR47847">
    <property type="entry name" value="FCS-LIKE ZINC FINGER 17"/>
    <property type="match status" value="1"/>
</dbReference>
<dbReference type="Proteomes" id="UP001345219">
    <property type="component" value="Chromosome 5"/>
</dbReference>
<evidence type="ECO:0000313" key="2">
    <source>
        <dbReference type="Proteomes" id="UP001345219"/>
    </source>
</evidence>
<dbReference type="AlphaFoldDB" id="A0AAN7Q6X3"/>
<organism evidence="1 2">
    <name type="scientific">Trapa incisa</name>
    <dbReference type="NCBI Taxonomy" id="236973"/>
    <lineage>
        <taxon>Eukaryota</taxon>
        <taxon>Viridiplantae</taxon>
        <taxon>Streptophyta</taxon>
        <taxon>Embryophyta</taxon>
        <taxon>Tracheophyta</taxon>
        <taxon>Spermatophyta</taxon>
        <taxon>Magnoliopsida</taxon>
        <taxon>eudicotyledons</taxon>
        <taxon>Gunneridae</taxon>
        <taxon>Pentapetalae</taxon>
        <taxon>rosids</taxon>
        <taxon>malvids</taxon>
        <taxon>Myrtales</taxon>
        <taxon>Lythraceae</taxon>
        <taxon>Trapa</taxon>
    </lineage>
</organism>
<evidence type="ECO:0008006" key="3">
    <source>
        <dbReference type="Google" id="ProtNLM"/>
    </source>
</evidence>
<dbReference type="EMBL" id="JAXIOK010000010">
    <property type="protein sequence ID" value="KAK4760801.1"/>
    <property type="molecule type" value="Genomic_DNA"/>
</dbReference>
<protein>
    <recommendedName>
        <fullName evidence="3">FLZ-type domain-containing protein</fullName>
    </recommendedName>
</protein>
<proteinExistence type="predicted"/>
<gene>
    <name evidence="1" type="ORF">SAY87_005694</name>
</gene>
<comment type="caution">
    <text evidence="1">The sequence shown here is derived from an EMBL/GenBank/DDBJ whole genome shotgun (WGS) entry which is preliminary data.</text>
</comment>
<sequence length="242" mass="26799">MASALRPIDLGVPIPSKVEVVTSARGYTPPQYLTLHFTLLSKISDSGSSFLNIHCISSFTSLSLPPLSTLSIDLGRGDEATITPPERRKRPARRGRTALLLHLAGGANRPEDSHGAAGQASVKRRCQVQRGTLRRCHTCLASADDDLPWRLHLLPAVLPSLPQEVRPRHGRLHVQGFCSEECRDRQIFIDEMKELEFSTNKMLASSGHRCSGSPKSEARLLLEEVLRRRGQIPARKTRTIFS</sequence>